<dbReference type="Proteomes" id="UP000229916">
    <property type="component" value="Unassembled WGS sequence"/>
</dbReference>
<dbReference type="EMBL" id="PEWD01000056">
    <property type="protein sequence ID" value="PIU68765.1"/>
    <property type="molecule type" value="Genomic_DNA"/>
</dbReference>
<protein>
    <submittedName>
        <fullName evidence="1">Uncharacterized protein</fullName>
    </submittedName>
</protein>
<evidence type="ECO:0000313" key="1">
    <source>
        <dbReference type="EMBL" id="PIU68765.1"/>
    </source>
</evidence>
<dbReference type="AlphaFoldDB" id="A0A2M7AN18"/>
<organism evidence="1 2">
    <name type="scientific">candidate division WWE3 bacterium CG06_land_8_20_14_3_00_42_16</name>
    <dbReference type="NCBI Taxonomy" id="1975083"/>
    <lineage>
        <taxon>Bacteria</taxon>
        <taxon>Katanobacteria</taxon>
    </lineage>
</organism>
<name>A0A2M7AN18_UNCKA</name>
<proteinExistence type="predicted"/>
<reference evidence="2" key="1">
    <citation type="submission" date="2017-09" db="EMBL/GenBank/DDBJ databases">
        <title>Depth-based differentiation of microbial function through sediment-hosted aquifers and enrichment of novel symbionts in the deep terrestrial subsurface.</title>
        <authorList>
            <person name="Probst A.J."/>
            <person name="Ladd B."/>
            <person name="Jarett J.K."/>
            <person name="Geller-Mcgrath D.E."/>
            <person name="Sieber C.M.K."/>
            <person name="Emerson J.B."/>
            <person name="Anantharaman K."/>
            <person name="Thomas B.C."/>
            <person name="Malmstrom R."/>
            <person name="Stieglmeier M."/>
            <person name="Klingl A."/>
            <person name="Woyke T."/>
            <person name="Ryan C.M."/>
            <person name="Banfield J.F."/>
        </authorList>
    </citation>
    <scope>NUCLEOTIDE SEQUENCE [LARGE SCALE GENOMIC DNA]</scope>
</reference>
<evidence type="ECO:0000313" key="2">
    <source>
        <dbReference type="Proteomes" id="UP000229916"/>
    </source>
</evidence>
<comment type="caution">
    <text evidence="1">The sequence shown here is derived from an EMBL/GenBank/DDBJ whole genome shotgun (WGS) entry which is preliminary data.</text>
</comment>
<accession>A0A2M7AN18</accession>
<gene>
    <name evidence="1" type="ORF">COS81_02710</name>
</gene>
<sequence length="336" mass="35693">MRGVQEGKGVAPTYCTQVYVEVDYTPSVSNTAPTNDSLTFTNPYGGDGNDAVVDDSTEWNFRAVVSDTDGYTDLTTVVLRLANSSDNTTPYDALKFTWTEATDAFSETADTQNAATITSTGTDSTCATNTCTLDFKIKFNSSFSTQSTNYNAEFYTTDDAAATDEDSYTDFYQVVPISISVSSPADVSLGTITGTGTSSTGEATWTVTTNNPNGYKLEWQAGTATMANEYSDTIAAYTPAVADTPETWSVASSDSEWGGRLKSTSTDYASGTWGTDDSSNAKWLNVKSSALFQIASRASVATGSDEIVQFKAEVGSSKFQPTGTYTVNVTVTATTL</sequence>